<feature type="transmembrane region" description="Helical" evidence="1">
    <location>
        <begin position="350"/>
        <end position="370"/>
    </location>
</feature>
<feature type="transmembrane region" description="Helical" evidence="1">
    <location>
        <begin position="95"/>
        <end position="117"/>
    </location>
</feature>
<organism evidence="2 3">
    <name type="scientific">Candidatus Staskawiczbacteria bacterium RIFCSPHIGHO2_02_FULL_42_22</name>
    <dbReference type="NCBI Taxonomy" id="1802207"/>
    <lineage>
        <taxon>Bacteria</taxon>
        <taxon>Candidatus Staskawicziibacteriota</taxon>
    </lineage>
</organism>
<protein>
    <submittedName>
        <fullName evidence="2">Uncharacterized protein</fullName>
    </submittedName>
</protein>
<evidence type="ECO:0000313" key="2">
    <source>
        <dbReference type="EMBL" id="OGZ69316.1"/>
    </source>
</evidence>
<feature type="transmembrane region" description="Helical" evidence="1">
    <location>
        <begin position="169"/>
        <end position="198"/>
    </location>
</feature>
<feature type="transmembrane region" description="Helical" evidence="1">
    <location>
        <begin position="251"/>
        <end position="274"/>
    </location>
</feature>
<accession>A0A1G2I3D2</accession>
<feature type="transmembrane region" description="Helical" evidence="1">
    <location>
        <begin position="294"/>
        <end position="311"/>
    </location>
</feature>
<dbReference type="Proteomes" id="UP000178820">
    <property type="component" value="Unassembled WGS sequence"/>
</dbReference>
<gene>
    <name evidence="2" type="ORF">A3D44_02555</name>
</gene>
<dbReference type="AlphaFoldDB" id="A0A1G2I3D2"/>
<dbReference type="EMBL" id="MHOT01000012">
    <property type="protein sequence ID" value="OGZ69316.1"/>
    <property type="molecule type" value="Genomic_DNA"/>
</dbReference>
<keyword evidence="1" id="KW-0472">Membrane</keyword>
<keyword evidence="1" id="KW-0812">Transmembrane</keyword>
<evidence type="ECO:0000313" key="3">
    <source>
        <dbReference type="Proteomes" id="UP000178820"/>
    </source>
</evidence>
<feature type="transmembrane region" description="Helical" evidence="1">
    <location>
        <begin position="68"/>
        <end position="90"/>
    </location>
</feature>
<feature type="transmembrane region" description="Helical" evidence="1">
    <location>
        <begin position="137"/>
        <end position="157"/>
    </location>
</feature>
<dbReference type="STRING" id="1802207.A3D44_02555"/>
<keyword evidence="1" id="KW-1133">Transmembrane helix</keyword>
<sequence length="861" mass="94880">MKEFILSLTMHKFFSFIFKQKKILILVLLALVITGIIAPQVAFAWDSWQDMFSDCFLNPRCIFSEKSAVVRGTVAGIIGGLITIIGSLILGMTALFSFISGTLLNWVLVISTKVSYTSTDPLYNPVIATGWPIVRDFANIIIVLGLVIIALATILRFKNYETRQLLVKLIVAALLINFSLVICGVVIDISNVLISYFLGNGNAWAFLSNDQGFEVALNFSKNAAKDTPLVLFSRLFANVFFNIMQGVINYLYVFLFLFRIFALWVLVLLSPLAFACYVFPKTKTMIFDKWLNNFLQWAFIGALGAMFIFLANKINIAMSKAGTGIANFKFPEGNGPGKIFDFIGNDVTKIFTFFVPGMFLVIGFIISLQVSAAGANYAVAGFKRSGNAIARAGKWTRKFAADNIGYRGYTATSIKDAVVDRATRIGESLRLINRGTADTNKKVRQSGKLDEKGRVERANDMNTQQKLAVARETPLTQAAGLNQAAVLKSMTKEEFGLLSNDEQIRLLRNSEQNGYGLKPHEMVTKMSTANQNRVVREDMFDSKTRGEALKSLAGKGQINSSSYNPAVATSALNQDEIIRAMQDARDNGSDLKDIISGLEGQDLADIIGETRTAAAMGEELFDGATRVKLLKALGDKKQTDLLTQVELMDEMRLAAINGMKLPDIVGKLDSANQAHIIENNLFNPETRAKVVESLAKKGRLDLIPVASRSTAFTEAMDNGVDAEDLEKADYHAAEFNQVRIQRLIANGVAPANAPTEARRQVLDSTITKMDGDQLRGIDRIDITADRIEALTPEKVLEFRYASTDRRTEIRTTVRAALDTKRTAADADYNIAQVAGEVAKAEKALDKWTKLDKLIKAIDLLP</sequence>
<proteinExistence type="predicted"/>
<comment type="caution">
    <text evidence="2">The sequence shown here is derived from an EMBL/GenBank/DDBJ whole genome shotgun (WGS) entry which is preliminary data.</text>
</comment>
<evidence type="ECO:0000256" key="1">
    <source>
        <dbReference type="SAM" id="Phobius"/>
    </source>
</evidence>
<reference evidence="2 3" key="1">
    <citation type="journal article" date="2016" name="Nat. Commun.">
        <title>Thousands of microbial genomes shed light on interconnected biogeochemical processes in an aquifer system.</title>
        <authorList>
            <person name="Anantharaman K."/>
            <person name="Brown C.T."/>
            <person name="Hug L.A."/>
            <person name="Sharon I."/>
            <person name="Castelle C.J."/>
            <person name="Probst A.J."/>
            <person name="Thomas B.C."/>
            <person name="Singh A."/>
            <person name="Wilkins M.J."/>
            <person name="Karaoz U."/>
            <person name="Brodie E.L."/>
            <person name="Williams K.H."/>
            <person name="Hubbard S.S."/>
            <person name="Banfield J.F."/>
        </authorList>
    </citation>
    <scope>NUCLEOTIDE SEQUENCE [LARGE SCALE GENOMIC DNA]</scope>
</reference>
<name>A0A1G2I3D2_9BACT</name>